<dbReference type="EMBL" id="BSPQ01000004">
    <property type="protein sequence ID" value="GLS90492.1"/>
    <property type="molecule type" value="Genomic_DNA"/>
</dbReference>
<keyword evidence="3" id="KW-1185">Reference proteome</keyword>
<proteinExistence type="predicted"/>
<name>A0ABQ6DZJ1_9GAMM</name>
<dbReference type="Proteomes" id="UP001157353">
    <property type="component" value="Unassembled WGS sequence"/>
</dbReference>
<accession>A0ABQ6DZJ1</accession>
<dbReference type="SUPFAM" id="SSF56935">
    <property type="entry name" value="Porins"/>
    <property type="match status" value="1"/>
</dbReference>
<comment type="caution">
    <text evidence="2">The sequence shown here is derived from an EMBL/GenBank/DDBJ whole genome shotgun (WGS) entry which is preliminary data.</text>
</comment>
<evidence type="ECO:0000313" key="3">
    <source>
        <dbReference type="Proteomes" id="UP001157353"/>
    </source>
</evidence>
<dbReference type="RefSeq" id="WP_284203620.1">
    <property type="nucleotide sequence ID" value="NZ_BSPQ01000004.1"/>
</dbReference>
<evidence type="ECO:0000256" key="1">
    <source>
        <dbReference type="SAM" id="SignalP"/>
    </source>
</evidence>
<sequence>MKKTLVSAAICLTFSGAHAASLDDIKISGFGSVAVGKSNNDVGYAGYTSERWDVSQDTLAGIQLDVKINDKAKFVTQVVSNARYDYDLSVEMAYVSYDFGLLTARLGKLRTPMFMYSDYLDVGYAYPMLRPSQELYENLIISSYTGMDLLIPIEFDDSSLVLQPIVGIGEVNERDSQFGKVTLDKMWGLTAHWYVGDFTFRGSYVTATTSYNSPDEVAYIENMLDNQKGQFISLGMQYDNGDMLAMVELADTSLEGEFSDTLSASGLFGYRFDNVMPYLMVNWVKTTDNDERDFSPYAPLFNFERMAYSIGTRWDFAKSMAFKVDLTYADYQDTSGGFVNNIGAAGNFIEADSLVYSAAVDFVF</sequence>
<evidence type="ECO:0008006" key="4">
    <source>
        <dbReference type="Google" id="ProtNLM"/>
    </source>
</evidence>
<feature type="signal peptide" evidence="1">
    <location>
        <begin position="1"/>
        <end position="19"/>
    </location>
</feature>
<gene>
    <name evidence="2" type="ORF">GCM10007916_15590</name>
</gene>
<keyword evidence="1" id="KW-0732">Signal</keyword>
<organism evidence="2 3">
    <name type="scientific">Psychromonas marina</name>
    <dbReference type="NCBI Taxonomy" id="88364"/>
    <lineage>
        <taxon>Bacteria</taxon>
        <taxon>Pseudomonadati</taxon>
        <taxon>Pseudomonadota</taxon>
        <taxon>Gammaproteobacteria</taxon>
        <taxon>Alteromonadales</taxon>
        <taxon>Psychromonadaceae</taxon>
        <taxon>Psychromonas</taxon>
    </lineage>
</organism>
<feature type="chain" id="PRO_5046461121" description="Porin" evidence="1">
    <location>
        <begin position="20"/>
        <end position="364"/>
    </location>
</feature>
<evidence type="ECO:0000313" key="2">
    <source>
        <dbReference type="EMBL" id="GLS90492.1"/>
    </source>
</evidence>
<protein>
    <recommendedName>
        <fullName evidence="4">Porin</fullName>
    </recommendedName>
</protein>
<reference evidence="3" key="1">
    <citation type="journal article" date="2019" name="Int. J. Syst. Evol. Microbiol.">
        <title>The Global Catalogue of Microorganisms (GCM) 10K type strain sequencing project: providing services to taxonomists for standard genome sequencing and annotation.</title>
        <authorList>
            <consortium name="The Broad Institute Genomics Platform"/>
            <consortium name="The Broad Institute Genome Sequencing Center for Infectious Disease"/>
            <person name="Wu L."/>
            <person name="Ma J."/>
        </authorList>
    </citation>
    <scope>NUCLEOTIDE SEQUENCE [LARGE SCALE GENOMIC DNA]</scope>
    <source>
        <strain evidence="3">NBRC 103166</strain>
    </source>
</reference>